<comment type="caution">
    <text evidence="1">The sequence shown here is derived from an EMBL/GenBank/DDBJ whole genome shotgun (WGS) entry which is preliminary data.</text>
</comment>
<keyword evidence="2" id="KW-1185">Reference proteome</keyword>
<name>A0ABS3J527_9HYPH</name>
<accession>A0ABS3J527</accession>
<evidence type="ECO:0000313" key="1">
    <source>
        <dbReference type="EMBL" id="MBO0904240.1"/>
    </source>
</evidence>
<proteinExistence type="predicted"/>
<evidence type="ECO:0008006" key="3">
    <source>
        <dbReference type="Google" id="ProtNLM"/>
    </source>
</evidence>
<dbReference type="RefSeq" id="WP_207350888.1">
    <property type="nucleotide sequence ID" value="NZ_JAFMPY010000010.1"/>
</dbReference>
<sequence>MAAAGAFKSAVARAQDVQSAPFKAGAGRAEVVFADDIFPIDGFVAEHDLLAVRVLLLDDGEHRTAIAVVDLTSITDGTIASFKSILTEIADVSAENALVCASHTFSAPHVFPPDQMPAGTDAARNDAKAKAFEVALRQAAQAAVTAMRPARLGFGEGVSRVSVNRDVETPFGWWLGADDAGFTDPALGIVRLEADDGTPLAIVMNFAVQSSVMDGSERASGGKLISADLAGRAARFVEDHYGADTVALFLVGAAGDQAPYLQAARHVVDANGNVGREDIHETGFTILDLLGERLGQDVVRTADAISMDSATTLQTHRATIEVPGQGSSPKNRPVGPVASFAYEPAGSVDMPVALMRLGDVAIVGVQPELSASIGVTIKRGSPFAHTMVVTMVDGGAKYMADALAYDRYTYEARNSPFAKGAAEMAAAKIIDLLNALKSDND</sequence>
<protein>
    <recommendedName>
        <fullName evidence="3">Neutral/alkaline non-lysosomal ceramidase N-terminal domain-containing protein</fullName>
    </recommendedName>
</protein>
<reference evidence="1 2" key="1">
    <citation type="submission" date="2021-03" db="EMBL/GenBank/DDBJ databases">
        <title>Whole genome sequence of Jiella sp. MQZ13P-4.</title>
        <authorList>
            <person name="Tuo L."/>
        </authorList>
    </citation>
    <scope>NUCLEOTIDE SEQUENCE [LARGE SCALE GENOMIC DNA]</scope>
    <source>
        <strain evidence="1 2">MQZ13P-4</strain>
    </source>
</reference>
<evidence type="ECO:0000313" key="2">
    <source>
        <dbReference type="Proteomes" id="UP000664288"/>
    </source>
</evidence>
<gene>
    <name evidence="1" type="ORF">J1C47_11360</name>
</gene>
<dbReference type="Proteomes" id="UP000664288">
    <property type="component" value="Unassembled WGS sequence"/>
</dbReference>
<organism evidence="1 2">
    <name type="scientific">Jiella sonneratiae</name>
    <dbReference type="NCBI Taxonomy" id="2816856"/>
    <lineage>
        <taxon>Bacteria</taxon>
        <taxon>Pseudomonadati</taxon>
        <taxon>Pseudomonadota</taxon>
        <taxon>Alphaproteobacteria</taxon>
        <taxon>Hyphomicrobiales</taxon>
        <taxon>Aurantimonadaceae</taxon>
        <taxon>Jiella</taxon>
    </lineage>
</organism>
<dbReference type="EMBL" id="JAFMPY010000010">
    <property type="protein sequence ID" value="MBO0904240.1"/>
    <property type="molecule type" value="Genomic_DNA"/>
</dbReference>